<dbReference type="EMBL" id="JBBMQX010000018">
    <property type="protein sequence ID" value="MEM5534371.1"/>
    <property type="molecule type" value="Genomic_DNA"/>
</dbReference>
<feature type="coiled-coil region" evidence="1">
    <location>
        <begin position="87"/>
        <end position="114"/>
    </location>
</feature>
<keyword evidence="3" id="KW-1185">Reference proteome</keyword>
<name>A0ABU9TKX7_9GAMM</name>
<sequence>MQPIEEMIKELRVHDLDNVGCSNVGTLYWNYKNNPTVRNLSILNKFGNVANNTLFQSNETWLIDLLDNKDKVYTKTLINELGLKDVISQLTVRFEDQQSKINQLESKLIDVKSEADFFKSLDIASIISNDKKFIEIDITEEFIELNFTFVRPYVRAVKVRQQNAKHELVLELNSGVELTEEINIQAMFKRPFQSQVKMSAYVYQHLLCLRDVFFSLVKNHQHALEPLNKLAPDFIDAVLNNDIVIEGRHTFELCRYLGVLFEVDSSEFLKCINEVNKSQYIQVVVDNKIEVNLIDFTYSLSIYSADIGPGVIGELSVFNMALYQAVHTLSRTQIYERT</sequence>
<evidence type="ECO:0000313" key="3">
    <source>
        <dbReference type="Proteomes" id="UP001457661"/>
    </source>
</evidence>
<keyword evidence="1" id="KW-0175">Coiled coil</keyword>
<evidence type="ECO:0000256" key="1">
    <source>
        <dbReference type="SAM" id="Coils"/>
    </source>
</evidence>
<dbReference type="RefSeq" id="WP_342880269.1">
    <property type="nucleotide sequence ID" value="NZ_JBBMQX010000018.1"/>
</dbReference>
<reference evidence="2 3" key="1">
    <citation type="submission" date="2024-03" db="EMBL/GenBank/DDBJ databases">
        <title>Community enrichment and isolation of bacterial strains for fucoidan degradation.</title>
        <authorList>
            <person name="Sichert A."/>
        </authorList>
    </citation>
    <scope>NUCLEOTIDE SEQUENCE [LARGE SCALE GENOMIC DNA]</scope>
    <source>
        <strain evidence="2 3">AS26</strain>
    </source>
</reference>
<proteinExistence type="predicted"/>
<accession>A0ABU9TKX7</accession>
<comment type="caution">
    <text evidence="2">The sequence shown here is derived from an EMBL/GenBank/DDBJ whole genome shotgun (WGS) entry which is preliminary data.</text>
</comment>
<evidence type="ECO:0008006" key="4">
    <source>
        <dbReference type="Google" id="ProtNLM"/>
    </source>
</evidence>
<evidence type="ECO:0000313" key="2">
    <source>
        <dbReference type="EMBL" id="MEM5534371.1"/>
    </source>
</evidence>
<gene>
    <name evidence="2" type="ORF">WNY57_18200</name>
</gene>
<dbReference type="Proteomes" id="UP001457661">
    <property type="component" value="Unassembled WGS sequence"/>
</dbReference>
<protein>
    <recommendedName>
        <fullName evidence="4">DUF38 domain-containing protein</fullName>
    </recommendedName>
</protein>
<organism evidence="2 3">
    <name type="scientific">Pseudoalteromonas arctica</name>
    <dbReference type="NCBI Taxonomy" id="394751"/>
    <lineage>
        <taxon>Bacteria</taxon>
        <taxon>Pseudomonadati</taxon>
        <taxon>Pseudomonadota</taxon>
        <taxon>Gammaproteobacteria</taxon>
        <taxon>Alteromonadales</taxon>
        <taxon>Pseudoalteromonadaceae</taxon>
        <taxon>Pseudoalteromonas</taxon>
    </lineage>
</organism>